<keyword evidence="6" id="KW-0564">Palmitate</keyword>
<evidence type="ECO:0000256" key="10">
    <source>
        <dbReference type="RuleBase" id="RU079119"/>
    </source>
</evidence>
<feature type="region of interest" description="Disordered" evidence="11">
    <location>
        <begin position="1"/>
        <end position="28"/>
    </location>
</feature>
<dbReference type="EMBL" id="CP144534">
    <property type="protein sequence ID" value="WWC61999.1"/>
    <property type="molecule type" value="Genomic_DNA"/>
</dbReference>
<comment type="similarity">
    <text evidence="10">Belongs to the DHHC palmitoyltransferase family.</text>
</comment>
<feature type="transmembrane region" description="Helical" evidence="10">
    <location>
        <begin position="547"/>
        <end position="568"/>
    </location>
</feature>
<dbReference type="PANTHER" id="PTHR22883">
    <property type="entry name" value="ZINC FINGER DHHC DOMAIN CONTAINING PROTEIN"/>
    <property type="match status" value="1"/>
</dbReference>
<dbReference type="InterPro" id="IPR001594">
    <property type="entry name" value="Palmitoyltrfase_DHHC"/>
</dbReference>
<dbReference type="GO" id="GO:0006612">
    <property type="term" value="P:protein targeting to membrane"/>
    <property type="evidence" value="ECO:0007669"/>
    <property type="project" value="TreeGrafter"/>
</dbReference>
<keyword evidence="3 10" id="KW-0812">Transmembrane</keyword>
<dbReference type="PROSITE" id="PS50216">
    <property type="entry name" value="DHHC"/>
    <property type="match status" value="1"/>
</dbReference>
<evidence type="ECO:0000256" key="9">
    <source>
        <dbReference type="ARBA" id="ARBA00048048"/>
    </source>
</evidence>
<dbReference type="GO" id="GO:0005783">
    <property type="term" value="C:endoplasmic reticulum"/>
    <property type="evidence" value="ECO:0007669"/>
    <property type="project" value="TreeGrafter"/>
</dbReference>
<dbReference type="InterPro" id="IPR039859">
    <property type="entry name" value="PFA4/ZDH16/20/ERF2-like"/>
</dbReference>
<evidence type="ECO:0000256" key="3">
    <source>
        <dbReference type="ARBA" id="ARBA00022692"/>
    </source>
</evidence>
<evidence type="ECO:0000313" key="15">
    <source>
        <dbReference type="Proteomes" id="UP000078595"/>
    </source>
</evidence>
<keyword evidence="4 10" id="KW-1133">Transmembrane helix</keyword>
<dbReference type="Pfam" id="PF01529">
    <property type="entry name" value="DHHC"/>
    <property type="match status" value="1"/>
</dbReference>
<feature type="domain" description="Palmitoyltransferase DHHC" evidence="12">
    <location>
        <begin position="460"/>
        <end position="584"/>
    </location>
</feature>
<dbReference type="GO" id="GO:0016020">
    <property type="term" value="C:membrane"/>
    <property type="evidence" value="ECO:0007669"/>
    <property type="project" value="UniProtKB-SubCell"/>
</dbReference>
<gene>
    <name evidence="13" type="ORF">I303_04437</name>
    <name evidence="14" type="ORF">I303_104586</name>
</gene>
<evidence type="ECO:0000313" key="14">
    <source>
        <dbReference type="EMBL" id="WWC61999.1"/>
    </source>
</evidence>
<organism evidence="13">
    <name type="scientific">Kwoniella dejecticola CBS 10117</name>
    <dbReference type="NCBI Taxonomy" id="1296121"/>
    <lineage>
        <taxon>Eukaryota</taxon>
        <taxon>Fungi</taxon>
        <taxon>Dikarya</taxon>
        <taxon>Basidiomycota</taxon>
        <taxon>Agaricomycotina</taxon>
        <taxon>Tremellomycetes</taxon>
        <taxon>Tremellales</taxon>
        <taxon>Cryptococcaceae</taxon>
        <taxon>Kwoniella</taxon>
    </lineage>
</organism>
<evidence type="ECO:0000256" key="5">
    <source>
        <dbReference type="ARBA" id="ARBA00023136"/>
    </source>
</evidence>
<comment type="subcellular location">
    <subcellularLocation>
        <location evidence="1">Membrane</location>
        <topology evidence="1">Multi-pass membrane protein</topology>
    </subcellularLocation>
</comment>
<dbReference type="OrthoDB" id="9909019at2759"/>
<dbReference type="EMBL" id="KI894031">
    <property type="protein sequence ID" value="OBR85106.1"/>
    <property type="molecule type" value="Genomic_DNA"/>
</dbReference>
<feature type="transmembrane region" description="Helical" evidence="10">
    <location>
        <begin position="502"/>
        <end position="527"/>
    </location>
</feature>
<comment type="catalytic activity">
    <reaction evidence="9 10">
        <text>L-cysteinyl-[protein] + hexadecanoyl-CoA = S-hexadecanoyl-L-cysteinyl-[protein] + CoA</text>
        <dbReference type="Rhea" id="RHEA:36683"/>
        <dbReference type="Rhea" id="RHEA-COMP:10131"/>
        <dbReference type="Rhea" id="RHEA-COMP:11032"/>
        <dbReference type="ChEBI" id="CHEBI:29950"/>
        <dbReference type="ChEBI" id="CHEBI:57287"/>
        <dbReference type="ChEBI" id="CHEBI:57379"/>
        <dbReference type="ChEBI" id="CHEBI:74151"/>
        <dbReference type="EC" id="2.3.1.225"/>
    </reaction>
</comment>
<feature type="region of interest" description="Disordered" evidence="11">
    <location>
        <begin position="221"/>
        <end position="333"/>
    </location>
</feature>
<feature type="compositionally biased region" description="Low complexity" evidence="11">
    <location>
        <begin position="97"/>
        <end position="114"/>
    </location>
</feature>
<keyword evidence="8 10" id="KW-0012">Acyltransferase</keyword>
<reference evidence="13" key="1">
    <citation type="submission" date="2013-07" db="EMBL/GenBank/DDBJ databases">
        <title>The Genome Sequence of Cryptococcus dejecticola CBS10117.</title>
        <authorList>
            <consortium name="The Broad Institute Genome Sequencing Platform"/>
            <person name="Cuomo C."/>
            <person name="Litvintseva A."/>
            <person name="Chen Y."/>
            <person name="Heitman J."/>
            <person name="Sun S."/>
            <person name="Springer D."/>
            <person name="Dromer F."/>
            <person name="Young S.K."/>
            <person name="Zeng Q."/>
            <person name="Gargeya S."/>
            <person name="Fitzgerald M."/>
            <person name="Abouelleil A."/>
            <person name="Alvarado L."/>
            <person name="Berlin A.M."/>
            <person name="Chapman S.B."/>
            <person name="Dewar J."/>
            <person name="Goldberg J."/>
            <person name="Griggs A."/>
            <person name="Gujja S."/>
            <person name="Hansen M."/>
            <person name="Howarth C."/>
            <person name="Imamovic A."/>
            <person name="Larimer J."/>
            <person name="McCowan C."/>
            <person name="Murphy C."/>
            <person name="Pearson M."/>
            <person name="Priest M."/>
            <person name="Roberts A."/>
            <person name="Saif S."/>
            <person name="Shea T."/>
            <person name="Sykes S."/>
            <person name="Wortman J."/>
            <person name="Nusbaum C."/>
            <person name="Birren B."/>
        </authorList>
    </citation>
    <scope>NUCLEOTIDE SEQUENCE [LARGE SCALE GENOMIC DNA]</scope>
    <source>
        <strain evidence="13">CBS 10117</strain>
    </source>
</reference>
<dbReference type="PANTHER" id="PTHR22883:SF488">
    <property type="entry name" value="PALMITOYLTRANSFERASE"/>
    <property type="match status" value="1"/>
</dbReference>
<feature type="compositionally biased region" description="Low complexity" evidence="11">
    <location>
        <begin position="71"/>
        <end position="85"/>
    </location>
</feature>
<evidence type="ECO:0000256" key="8">
    <source>
        <dbReference type="ARBA" id="ARBA00023315"/>
    </source>
</evidence>
<dbReference type="GO" id="GO:0005794">
    <property type="term" value="C:Golgi apparatus"/>
    <property type="evidence" value="ECO:0007669"/>
    <property type="project" value="TreeGrafter"/>
</dbReference>
<feature type="compositionally biased region" description="Basic and acidic residues" evidence="11">
    <location>
        <begin position="164"/>
        <end position="185"/>
    </location>
</feature>
<evidence type="ECO:0000256" key="11">
    <source>
        <dbReference type="SAM" id="MobiDB-lite"/>
    </source>
</evidence>
<dbReference type="KEGG" id="kdj:28968136"/>
<reference evidence="14" key="2">
    <citation type="submission" date="2013-07" db="EMBL/GenBank/DDBJ databases">
        <authorList>
            <consortium name="The Broad Institute Genome Sequencing Platform"/>
            <person name="Cuomo C."/>
            <person name="Litvintseva A."/>
            <person name="Chen Y."/>
            <person name="Heitman J."/>
            <person name="Sun S."/>
            <person name="Springer D."/>
            <person name="Dromer F."/>
            <person name="Young S.K."/>
            <person name="Zeng Q."/>
            <person name="Gargeya S."/>
            <person name="Fitzgerald M."/>
            <person name="Abouelleil A."/>
            <person name="Alvarado L."/>
            <person name="Berlin A.M."/>
            <person name="Chapman S.B."/>
            <person name="Dewar J."/>
            <person name="Goldberg J."/>
            <person name="Griggs A."/>
            <person name="Gujja S."/>
            <person name="Hansen M."/>
            <person name="Howarth C."/>
            <person name="Imamovic A."/>
            <person name="Larimer J."/>
            <person name="McCowan C."/>
            <person name="Murphy C."/>
            <person name="Pearson M."/>
            <person name="Priest M."/>
            <person name="Roberts A."/>
            <person name="Saif S."/>
            <person name="Shea T."/>
            <person name="Sykes S."/>
            <person name="Wortman J."/>
            <person name="Nusbaum C."/>
            <person name="Birren B."/>
        </authorList>
    </citation>
    <scope>NUCLEOTIDE SEQUENCE</scope>
    <source>
        <strain evidence="14">CBS 10117</strain>
    </source>
</reference>
<evidence type="ECO:0000256" key="6">
    <source>
        <dbReference type="ARBA" id="ARBA00023139"/>
    </source>
</evidence>
<dbReference type="GO" id="GO:0019706">
    <property type="term" value="F:protein-cysteine S-palmitoyltransferase activity"/>
    <property type="evidence" value="ECO:0007669"/>
    <property type="project" value="UniProtKB-EC"/>
</dbReference>
<keyword evidence="5 10" id="KW-0472">Membrane</keyword>
<keyword evidence="2 10" id="KW-0808">Transferase</keyword>
<dbReference type="AlphaFoldDB" id="A0A1A6A4W9"/>
<feature type="transmembrane region" description="Helical" evidence="10">
    <location>
        <begin position="397"/>
        <end position="420"/>
    </location>
</feature>
<feature type="compositionally biased region" description="Low complexity" evidence="11">
    <location>
        <begin position="15"/>
        <end position="28"/>
    </location>
</feature>
<dbReference type="STRING" id="1296121.A0A1A6A4W9"/>
<feature type="region of interest" description="Disordered" evidence="11">
    <location>
        <begin position="66"/>
        <end position="185"/>
    </location>
</feature>
<comment type="domain">
    <text evidence="10">The DHHC domain is required for palmitoyltransferase activity.</text>
</comment>
<feature type="transmembrane region" description="Helical" evidence="10">
    <location>
        <begin position="358"/>
        <end position="385"/>
    </location>
</feature>
<dbReference type="EC" id="2.3.1.225" evidence="10"/>
<evidence type="ECO:0000256" key="2">
    <source>
        <dbReference type="ARBA" id="ARBA00022679"/>
    </source>
</evidence>
<accession>A0A1A6A4W9</accession>
<sequence>MEEQIENEEAHELISSPTSASASGLGLSLPHRSASVTLYNHDEAGAGLSNSNGHLVRRDSLEDTKSFYGVNRPTSPPSSSHRPNSALSRGNGKRIRSSSIRSTTSSITSPSRSTAPLPIPKGFLSPKKPSLAVRLERKKERHLSLSSNHSNGTYHFKHTLPTEYEEHQSQHRHREQEILGGDKSDIELISSRSISPLQEEEGTGTEIQSFGGTAHTLALSEGQRDRDQSLSERPSNLSLDIGMGNRLNNQGWDKSIGRSITEMSTPPRTAASELSSDELVNRDRNPDNQHNLNDLEKGGSQGQMNHSSPKSRKSWKAPKNSHSQQQNLSRRTRKYETFENPLTSFWWNGRLMTGGDNWWSMVLIVVVLFGLSGVWIGTTGAWLWVHGTEYGLLKGGGVAVTIIYVYLFALTASSLFASAFRDPGIIPRKLDLDPPTYQTEEYWEAWPRELDVNGGKVTVKYCETCESYRPPRSSHCRLCGNCVDGIDHHCSYLHSCVGKRNYFSFLVTLLAATAGDIYVVVFSAVHFSLLCHHDNISFGKALSESPGAAVSFLLGVILIFPILFLLWYHLRLLLYNLTTVEQIRANTSNSLFVTSKRPDNPFSSNSLFDNIILASIGRPQFPSWIDANGYEVEAKREVNPALKDLRWVRDREGL</sequence>
<reference evidence="14" key="3">
    <citation type="submission" date="2024-02" db="EMBL/GenBank/DDBJ databases">
        <title>Comparative genomics of Cryptococcus and Kwoniella reveals pathogenesis evolution and contrasting modes of karyotype evolution via chromosome fusion or intercentromeric recombination.</title>
        <authorList>
            <person name="Coelho M.A."/>
            <person name="David-Palma M."/>
            <person name="Shea T."/>
            <person name="Bowers K."/>
            <person name="McGinley-Smith S."/>
            <person name="Mohammad A.W."/>
            <person name="Gnirke A."/>
            <person name="Yurkov A.M."/>
            <person name="Nowrousian M."/>
            <person name="Sun S."/>
            <person name="Cuomo C.A."/>
            <person name="Heitman J."/>
        </authorList>
    </citation>
    <scope>NUCLEOTIDE SEQUENCE</scope>
    <source>
        <strain evidence="14">CBS 10117</strain>
    </source>
</reference>
<dbReference type="RefSeq" id="XP_018262948.1">
    <property type="nucleotide sequence ID" value="XM_018407737.1"/>
</dbReference>
<evidence type="ECO:0000259" key="12">
    <source>
        <dbReference type="Pfam" id="PF01529"/>
    </source>
</evidence>
<feature type="compositionally biased region" description="Polar residues" evidence="11">
    <location>
        <begin position="144"/>
        <end position="153"/>
    </location>
</feature>
<dbReference type="GeneID" id="28968136"/>
<dbReference type="VEuPathDB" id="FungiDB:I303_04437"/>
<evidence type="ECO:0000256" key="7">
    <source>
        <dbReference type="ARBA" id="ARBA00023288"/>
    </source>
</evidence>
<evidence type="ECO:0000256" key="1">
    <source>
        <dbReference type="ARBA" id="ARBA00004141"/>
    </source>
</evidence>
<name>A0A1A6A4W9_9TREE</name>
<feature type="compositionally biased region" description="Polar residues" evidence="11">
    <location>
        <begin position="320"/>
        <end position="329"/>
    </location>
</feature>
<dbReference type="Proteomes" id="UP000078595">
    <property type="component" value="Chromosome 5"/>
</dbReference>
<protein>
    <recommendedName>
        <fullName evidence="10">Palmitoyltransferase</fullName>
        <ecNumber evidence="10">2.3.1.225</ecNumber>
    </recommendedName>
</protein>
<proteinExistence type="inferred from homology"/>
<evidence type="ECO:0000313" key="13">
    <source>
        <dbReference type="EMBL" id="OBR85106.1"/>
    </source>
</evidence>
<keyword evidence="7" id="KW-0449">Lipoprotein</keyword>
<feature type="compositionally biased region" description="Basic and acidic residues" evidence="11">
    <location>
        <begin position="279"/>
        <end position="297"/>
    </location>
</feature>
<keyword evidence="15" id="KW-1185">Reference proteome</keyword>
<evidence type="ECO:0000256" key="4">
    <source>
        <dbReference type="ARBA" id="ARBA00022989"/>
    </source>
</evidence>